<protein>
    <submittedName>
        <fullName evidence="2">Uncharacterized protein</fullName>
    </submittedName>
</protein>
<evidence type="ECO:0000256" key="1">
    <source>
        <dbReference type="SAM" id="Phobius"/>
    </source>
</evidence>
<reference evidence="2" key="1">
    <citation type="submission" date="2019-05" db="EMBL/GenBank/DDBJ databases">
        <authorList>
            <person name="Lianzixin W."/>
        </authorList>
    </citation>
    <scope>NUCLEOTIDE SEQUENCE</scope>
    <source>
        <strain evidence="2">EC11</strain>
    </source>
</reference>
<keyword evidence="1" id="KW-1133">Transmembrane helix</keyword>
<name>A0ABX0IX65_9FLAO</name>
<keyword evidence="3" id="KW-1185">Reference proteome</keyword>
<keyword evidence="1" id="KW-0472">Membrane</keyword>
<reference evidence="2" key="2">
    <citation type="submission" date="2020-02" db="EMBL/GenBank/DDBJ databases">
        <title>Flavobacterium profundi sp. nov., isolated from a deep-sea seamount.</title>
        <authorList>
            <person name="Zhang D.-C."/>
        </authorList>
    </citation>
    <scope>NUCLEOTIDE SEQUENCE</scope>
    <source>
        <strain evidence="2">EC11</strain>
    </source>
</reference>
<organism evidence="2 3">
    <name type="scientific">Flavobacterium jejuense</name>
    <dbReference type="NCBI Taxonomy" id="1544455"/>
    <lineage>
        <taxon>Bacteria</taxon>
        <taxon>Pseudomonadati</taxon>
        <taxon>Bacteroidota</taxon>
        <taxon>Flavobacteriia</taxon>
        <taxon>Flavobacteriales</taxon>
        <taxon>Flavobacteriaceae</taxon>
        <taxon>Flavobacterium</taxon>
    </lineage>
</organism>
<proteinExistence type="predicted"/>
<comment type="caution">
    <text evidence="2">The sequence shown here is derived from an EMBL/GenBank/DDBJ whole genome shotgun (WGS) entry which is preliminary data.</text>
</comment>
<dbReference type="EMBL" id="VEVQ02000018">
    <property type="protein sequence ID" value="NHN27820.1"/>
    <property type="molecule type" value="Genomic_DNA"/>
</dbReference>
<feature type="transmembrane region" description="Helical" evidence="1">
    <location>
        <begin position="15"/>
        <end position="32"/>
    </location>
</feature>
<feature type="transmembrane region" description="Helical" evidence="1">
    <location>
        <begin position="80"/>
        <end position="101"/>
    </location>
</feature>
<evidence type="ECO:0000313" key="2">
    <source>
        <dbReference type="EMBL" id="NHN27820.1"/>
    </source>
</evidence>
<accession>A0ABX0IX65</accession>
<dbReference type="Proteomes" id="UP000817854">
    <property type="component" value="Unassembled WGS sequence"/>
</dbReference>
<feature type="transmembrane region" description="Helical" evidence="1">
    <location>
        <begin position="44"/>
        <end position="68"/>
    </location>
</feature>
<keyword evidence="1" id="KW-0812">Transmembrane</keyword>
<evidence type="ECO:0000313" key="3">
    <source>
        <dbReference type="Proteomes" id="UP000817854"/>
    </source>
</evidence>
<sequence length="126" mass="14812">MTRKDFITIALTKKIKPLVYIIFLLYAITFLIQALSNKNSIERFLLIFIIISIALCLFLGMIYQLIIYFNSKLSEKVKSFFKIVSTITEVISGILLVSLVINSWKENNRIYINDRYITIYILYQKI</sequence>
<gene>
    <name evidence="2" type="ORF">FIA58_019250</name>
</gene>